<comment type="caution">
    <text evidence="6">The sequence shown here is derived from an EMBL/GenBank/DDBJ whole genome shotgun (WGS) entry which is preliminary data.</text>
</comment>
<protein>
    <recommendedName>
        <fullName evidence="5">Metallo-beta-lactamase domain-containing protein</fullName>
    </recommendedName>
</protein>
<evidence type="ECO:0000259" key="5">
    <source>
        <dbReference type="SMART" id="SM00849"/>
    </source>
</evidence>
<evidence type="ECO:0000256" key="4">
    <source>
        <dbReference type="ARBA" id="ARBA00022833"/>
    </source>
</evidence>
<dbReference type="GO" id="GO:0046872">
    <property type="term" value="F:metal ion binding"/>
    <property type="evidence" value="ECO:0007669"/>
    <property type="project" value="UniProtKB-KW"/>
</dbReference>
<proteinExistence type="inferred from homology"/>
<dbReference type="RefSeq" id="WP_376801635.1">
    <property type="nucleotide sequence ID" value="NZ_DBNB01000020.1"/>
</dbReference>
<feature type="domain" description="Metallo-beta-lactamase" evidence="5">
    <location>
        <begin position="60"/>
        <end position="272"/>
    </location>
</feature>
<gene>
    <name evidence="6" type="ORF">A4S15_06455</name>
</gene>
<keyword evidence="2" id="KW-0479">Metal-binding</keyword>
<dbReference type="AlphaFoldDB" id="A0A1W9HYG4"/>
<dbReference type="PANTHER" id="PTHR42978:SF6">
    <property type="entry name" value="QUORUM-QUENCHING LACTONASE YTNP-RELATED"/>
    <property type="match status" value="1"/>
</dbReference>
<sequence length="293" mass="32665">MPTPLSLGSITIERIIEQDRLPFMPFAQFFPAVTPELIAENRHWLEPDYLDPASGKVVLTIQSYVVRANGLIILVDSCVGNHKARPARPLWHMMASDAWPANLAALGLSVEDIDVVLCSHLHGDHVGWNTRLENGRWVPTFPKARYLFADRELDFWSAKHESDPASCPWMEDSVLPIVAAKRAEIVTSTHSITEAVRMIPTPGHTIDHFSVEVGERSGEQALITGDMVHSPLQIKYPEIGMISDYDSAEAGRTRRAIFTRCCDDDILLCTAHFPGNPIGRVQQQGSAFRFICD</sequence>
<organism evidence="6 7">
    <name type="scientific">Candidatus Raskinella chloraquaticus</name>
    <dbReference type="NCBI Taxonomy" id="1951219"/>
    <lineage>
        <taxon>Bacteria</taxon>
        <taxon>Pseudomonadati</taxon>
        <taxon>Pseudomonadota</taxon>
        <taxon>Alphaproteobacteria</taxon>
        <taxon>Hyphomicrobiales</taxon>
        <taxon>Phreatobacteraceae</taxon>
        <taxon>Candidatus Raskinella</taxon>
    </lineage>
</organism>
<keyword evidence="3" id="KW-0378">Hydrolase</keyword>
<dbReference type="STRING" id="1827387.A4S15_06455"/>
<dbReference type="SMART" id="SM00849">
    <property type="entry name" value="Lactamase_B"/>
    <property type="match status" value="1"/>
</dbReference>
<evidence type="ECO:0000256" key="2">
    <source>
        <dbReference type="ARBA" id="ARBA00022723"/>
    </source>
</evidence>
<dbReference type="InterPro" id="IPR051013">
    <property type="entry name" value="MBL_superfamily_lactonases"/>
</dbReference>
<dbReference type="EMBL" id="LWDL01000012">
    <property type="protein sequence ID" value="OQW52483.1"/>
    <property type="molecule type" value="Genomic_DNA"/>
</dbReference>
<name>A0A1W9HYG4_9HYPH</name>
<evidence type="ECO:0000313" key="7">
    <source>
        <dbReference type="Proteomes" id="UP000192872"/>
    </source>
</evidence>
<dbReference type="Gene3D" id="3.60.15.10">
    <property type="entry name" value="Ribonuclease Z/Hydroxyacylglutathione hydrolase-like"/>
    <property type="match status" value="1"/>
</dbReference>
<dbReference type="InterPro" id="IPR001279">
    <property type="entry name" value="Metallo-B-lactamas"/>
</dbReference>
<dbReference type="Proteomes" id="UP000192872">
    <property type="component" value="Unassembled WGS sequence"/>
</dbReference>
<dbReference type="PANTHER" id="PTHR42978">
    <property type="entry name" value="QUORUM-QUENCHING LACTONASE YTNP-RELATED-RELATED"/>
    <property type="match status" value="1"/>
</dbReference>
<dbReference type="Pfam" id="PF00753">
    <property type="entry name" value="Lactamase_B"/>
    <property type="match status" value="1"/>
</dbReference>
<evidence type="ECO:0000313" key="6">
    <source>
        <dbReference type="EMBL" id="OQW52483.1"/>
    </source>
</evidence>
<dbReference type="GO" id="GO:0016787">
    <property type="term" value="F:hydrolase activity"/>
    <property type="evidence" value="ECO:0007669"/>
    <property type="project" value="UniProtKB-KW"/>
</dbReference>
<comment type="similarity">
    <text evidence="1">Belongs to the metallo-beta-lactamase superfamily.</text>
</comment>
<accession>A0A1W9HYG4</accession>
<dbReference type="InterPro" id="IPR036866">
    <property type="entry name" value="RibonucZ/Hydroxyglut_hydro"/>
</dbReference>
<reference evidence="6 7" key="1">
    <citation type="journal article" date="2017" name="Water Res.">
        <title>Comammox in drinking water systems.</title>
        <authorList>
            <person name="Wang Y."/>
            <person name="Ma L."/>
            <person name="Mao Y."/>
            <person name="Jiang X."/>
            <person name="Xia Y."/>
            <person name="Yu K."/>
            <person name="Li B."/>
            <person name="Zhang T."/>
        </authorList>
    </citation>
    <scope>NUCLEOTIDE SEQUENCE [LARGE SCALE GENOMIC DNA]</scope>
    <source>
        <strain evidence="6">SG_bin8</strain>
    </source>
</reference>
<dbReference type="CDD" id="cd16277">
    <property type="entry name" value="metallo-hydrolase-like_MBL-fold"/>
    <property type="match status" value="1"/>
</dbReference>
<evidence type="ECO:0000256" key="3">
    <source>
        <dbReference type="ARBA" id="ARBA00022801"/>
    </source>
</evidence>
<dbReference type="SUPFAM" id="SSF56281">
    <property type="entry name" value="Metallo-hydrolase/oxidoreductase"/>
    <property type="match status" value="1"/>
</dbReference>
<keyword evidence="4" id="KW-0862">Zinc</keyword>
<evidence type="ECO:0000256" key="1">
    <source>
        <dbReference type="ARBA" id="ARBA00007749"/>
    </source>
</evidence>